<dbReference type="EMBL" id="MZMU01000001">
    <property type="protein sequence ID" value="RXT30444.1"/>
    <property type="molecule type" value="Genomic_DNA"/>
</dbReference>
<reference evidence="2 3" key="1">
    <citation type="submission" date="2017-03" db="EMBL/GenBank/DDBJ databases">
        <authorList>
            <person name="Safronova V.I."/>
            <person name="Sazanova A.L."/>
            <person name="Chirak E.R."/>
        </authorList>
    </citation>
    <scope>NUCLEOTIDE SEQUENCE [LARGE SCALE GENOMIC DNA]</scope>
    <source>
        <strain evidence="2 3">Tri-43</strain>
    </source>
</reference>
<dbReference type="AlphaFoldDB" id="A0A4Q1UED5"/>
<protein>
    <recommendedName>
        <fullName evidence="4">Anti-sigma factor</fullName>
    </recommendedName>
</protein>
<keyword evidence="1" id="KW-1133">Transmembrane helix</keyword>
<comment type="caution">
    <text evidence="2">The sequence shown here is derived from an EMBL/GenBank/DDBJ whole genome shotgun (WGS) entry which is preliminary data.</text>
</comment>
<proteinExistence type="predicted"/>
<accession>A0A4Q1UED5</accession>
<gene>
    <name evidence="2" type="ORF">B5P46_00430</name>
</gene>
<name>A0A4Q1UED5_RHILE</name>
<evidence type="ECO:0008006" key="4">
    <source>
        <dbReference type="Google" id="ProtNLM"/>
    </source>
</evidence>
<evidence type="ECO:0000256" key="1">
    <source>
        <dbReference type="SAM" id="Phobius"/>
    </source>
</evidence>
<dbReference type="Proteomes" id="UP000290767">
    <property type="component" value="Unassembled WGS sequence"/>
</dbReference>
<dbReference type="InterPro" id="IPR041916">
    <property type="entry name" value="Anti_sigma_zinc_sf"/>
</dbReference>
<keyword evidence="1" id="KW-0812">Transmembrane</keyword>
<dbReference type="RefSeq" id="WP_129416954.1">
    <property type="nucleotide sequence ID" value="NZ_MZMU01000001.1"/>
</dbReference>
<dbReference type="Gene3D" id="1.10.10.1320">
    <property type="entry name" value="Anti-sigma factor, zinc-finger domain"/>
    <property type="match status" value="1"/>
</dbReference>
<organism evidence="2 3">
    <name type="scientific">Rhizobium leguminosarum</name>
    <dbReference type="NCBI Taxonomy" id="384"/>
    <lineage>
        <taxon>Bacteria</taxon>
        <taxon>Pseudomonadati</taxon>
        <taxon>Pseudomonadota</taxon>
        <taxon>Alphaproteobacteria</taxon>
        <taxon>Hyphomicrobiales</taxon>
        <taxon>Rhizobiaceae</taxon>
        <taxon>Rhizobium/Agrobacterium group</taxon>
        <taxon>Rhizobium</taxon>
    </lineage>
</organism>
<evidence type="ECO:0000313" key="2">
    <source>
        <dbReference type="EMBL" id="RXT30444.1"/>
    </source>
</evidence>
<evidence type="ECO:0000313" key="3">
    <source>
        <dbReference type="Proteomes" id="UP000290767"/>
    </source>
</evidence>
<keyword evidence="1" id="KW-0472">Membrane</keyword>
<feature type="transmembrane region" description="Helical" evidence="1">
    <location>
        <begin position="103"/>
        <end position="122"/>
    </location>
</feature>
<sequence length="243" mass="26261">MSKKDFDDETLMAFADGELDETQSHALEEALASNEALCERLAVFLDSRQLVGDALKPLIDEPVPEALLASVRRMADEARSQPPQDNVVSFRPKQQQQTMRRRLVPVAASLVAIVTGVVGFALGRINPSASNSGAEIAAVLDREVSGRDVTLSSPETVLHVVASFRDERGELCREYELKQPKSSTLTVACRQNGAWATRLALTSAKADGYVPASSQETIDAYLASIQAGAPLSPEEERKVLAPE</sequence>